<name>A0A8S3IQM2_9BILA</name>
<feature type="non-terminal residue" evidence="1">
    <location>
        <position position="1"/>
    </location>
</feature>
<dbReference type="AlphaFoldDB" id="A0A8S3IQM2"/>
<gene>
    <name evidence="1" type="ORF">SMN809_LOCUS75573</name>
</gene>
<proteinExistence type="predicted"/>
<organism evidence="1 2">
    <name type="scientific">Rotaria magnacalcarata</name>
    <dbReference type="NCBI Taxonomy" id="392030"/>
    <lineage>
        <taxon>Eukaryota</taxon>
        <taxon>Metazoa</taxon>
        <taxon>Spiralia</taxon>
        <taxon>Gnathifera</taxon>
        <taxon>Rotifera</taxon>
        <taxon>Eurotatoria</taxon>
        <taxon>Bdelloidea</taxon>
        <taxon>Philodinida</taxon>
        <taxon>Philodinidae</taxon>
        <taxon>Rotaria</taxon>
    </lineage>
</organism>
<dbReference type="EMBL" id="CAJOBI010332778">
    <property type="protein sequence ID" value="CAF5201253.1"/>
    <property type="molecule type" value="Genomic_DNA"/>
</dbReference>
<accession>A0A8S3IQM2</accession>
<comment type="caution">
    <text evidence="1">The sequence shown here is derived from an EMBL/GenBank/DDBJ whole genome shotgun (WGS) entry which is preliminary data.</text>
</comment>
<evidence type="ECO:0000313" key="1">
    <source>
        <dbReference type="EMBL" id="CAF5201253.1"/>
    </source>
</evidence>
<dbReference type="Proteomes" id="UP000676336">
    <property type="component" value="Unassembled WGS sequence"/>
</dbReference>
<protein>
    <submittedName>
        <fullName evidence="1">Uncharacterized protein</fullName>
    </submittedName>
</protein>
<reference evidence="1" key="1">
    <citation type="submission" date="2021-02" db="EMBL/GenBank/DDBJ databases">
        <authorList>
            <person name="Nowell W R."/>
        </authorList>
    </citation>
    <scope>NUCLEOTIDE SEQUENCE</scope>
</reference>
<sequence>VLCMELSPSSLGIGCLLMACDTINCCDIIPKQVFDSEYEKTISLQGIANPYWSYYHRCSSSIIYCFDLKQK</sequence>
<evidence type="ECO:0000313" key="2">
    <source>
        <dbReference type="Proteomes" id="UP000676336"/>
    </source>
</evidence>